<accession>A0A8J2YFZ6</accession>
<dbReference type="GO" id="GO:0005975">
    <property type="term" value="P:carbohydrate metabolic process"/>
    <property type="evidence" value="ECO:0007669"/>
    <property type="project" value="InterPro"/>
</dbReference>
<name>A0A8J2YFZ6_9BACL</name>
<protein>
    <recommendedName>
        <fullName evidence="3">Glycosyl hydrolase</fullName>
    </recommendedName>
</protein>
<dbReference type="InterPro" id="IPR012341">
    <property type="entry name" value="6hp_glycosidase-like_sf"/>
</dbReference>
<dbReference type="Gene3D" id="1.50.10.10">
    <property type="match status" value="1"/>
</dbReference>
<organism evidence="1 2">
    <name type="scientific">Pullulanibacillus camelliae</name>
    <dbReference type="NCBI Taxonomy" id="1707096"/>
    <lineage>
        <taxon>Bacteria</taxon>
        <taxon>Bacillati</taxon>
        <taxon>Bacillota</taxon>
        <taxon>Bacilli</taxon>
        <taxon>Bacillales</taxon>
        <taxon>Sporolactobacillaceae</taxon>
        <taxon>Pullulanibacillus</taxon>
    </lineage>
</organism>
<dbReference type="InterPro" id="IPR008928">
    <property type="entry name" value="6-hairpin_glycosidase_sf"/>
</dbReference>
<dbReference type="AlphaFoldDB" id="A0A8J2YFZ6"/>
<sequence length="343" mass="39619">MTKKGLIMLIPLILIMSLAWFCIASRGPSKAADVEKVVTKHYETDKGLIKSYGREDTIQYLSESIGQYLNYLLLIGNKTEFKHQVKVLQDNFWVKKDDQSFLKWELARRTVTNASVDELRIIDVLKRAAVRFDKASYKELSVKLQTALLAKQMKGGMIVDFYDWQQDKAANTVHLSYINYEALKTMPLLNQGLYKKVIKAAVGTATPFFNEIYTIDKQSYQAADPNTVNLIDQLLIAIQYRKMVGEASKAFDHWLKTEIDTKGKLYGRYNQQTLAPAVDYESSAVYALALDYFIETDNRQYAKRLDAILLKQPPFDNRADFKHMHFFDYIYARTADVLYQQFL</sequence>
<evidence type="ECO:0000313" key="1">
    <source>
        <dbReference type="EMBL" id="GGE32628.1"/>
    </source>
</evidence>
<gene>
    <name evidence="1" type="ORF">GCM10011391_09110</name>
</gene>
<dbReference type="SUPFAM" id="SSF48208">
    <property type="entry name" value="Six-hairpin glycosidases"/>
    <property type="match status" value="1"/>
</dbReference>
<reference evidence="1" key="2">
    <citation type="submission" date="2020-09" db="EMBL/GenBank/DDBJ databases">
        <authorList>
            <person name="Sun Q."/>
            <person name="Zhou Y."/>
        </authorList>
    </citation>
    <scope>NUCLEOTIDE SEQUENCE</scope>
    <source>
        <strain evidence="1">CGMCC 1.15371</strain>
    </source>
</reference>
<evidence type="ECO:0000313" key="2">
    <source>
        <dbReference type="Proteomes" id="UP000628775"/>
    </source>
</evidence>
<evidence type="ECO:0008006" key="3">
    <source>
        <dbReference type="Google" id="ProtNLM"/>
    </source>
</evidence>
<keyword evidence="2" id="KW-1185">Reference proteome</keyword>
<proteinExistence type="predicted"/>
<dbReference type="Proteomes" id="UP000628775">
    <property type="component" value="Unassembled WGS sequence"/>
</dbReference>
<dbReference type="EMBL" id="BMIR01000003">
    <property type="protein sequence ID" value="GGE32628.1"/>
    <property type="molecule type" value="Genomic_DNA"/>
</dbReference>
<comment type="caution">
    <text evidence="1">The sequence shown here is derived from an EMBL/GenBank/DDBJ whole genome shotgun (WGS) entry which is preliminary data.</text>
</comment>
<dbReference type="RefSeq" id="WP_188689814.1">
    <property type="nucleotide sequence ID" value="NZ_BMIR01000003.1"/>
</dbReference>
<reference evidence="1" key="1">
    <citation type="journal article" date="2014" name="Int. J. Syst. Evol. Microbiol.">
        <title>Complete genome sequence of Corynebacterium casei LMG S-19264T (=DSM 44701T), isolated from a smear-ripened cheese.</title>
        <authorList>
            <consortium name="US DOE Joint Genome Institute (JGI-PGF)"/>
            <person name="Walter F."/>
            <person name="Albersmeier A."/>
            <person name="Kalinowski J."/>
            <person name="Ruckert C."/>
        </authorList>
    </citation>
    <scope>NUCLEOTIDE SEQUENCE</scope>
    <source>
        <strain evidence="1">CGMCC 1.15371</strain>
    </source>
</reference>